<organism evidence="1 2">
    <name type="scientific">Holtiella tumoricola</name>
    <dbReference type="NCBI Taxonomy" id="3018743"/>
    <lineage>
        <taxon>Bacteria</taxon>
        <taxon>Bacillati</taxon>
        <taxon>Bacillota</taxon>
        <taxon>Clostridia</taxon>
        <taxon>Lachnospirales</taxon>
        <taxon>Cellulosilyticaceae</taxon>
        <taxon>Holtiella</taxon>
    </lineage>
</organism>
<reference evidence="1" key="1">
    <citation type="journal article" date="2023" name="Int. J. Syst. Evol. Microbiol.">
        <title>&lt;i&gt;Holtiella tumoricola&lt;/i&gt; gen. nov. sp. nov., isolated from a human clinical sample.</title>
        <authorList>
            <person name="Allen-Vercoe E."/>
            <person name="Daigneault M.C."/>
            <person name="Vancuren S.J."/>
            <person name="Cochrane K."/>
            <person name="O'Neal L.L."/>
            <person name="Sankaranarayanan K."/>
            <person name="Lawson P.A."/>
        </authorList>
    </citation>
    <scope>NUCLEOTIDE SEQUENCE</scope>
    <source>
        <strain evidence="1">CC70A</strain>
    </source>
</reference>
<dbReference type="Gene3D" id="2.60.40.2000">
    <property type="match status" value="1"/>
</dbReference>
<keyword evidence="2" id="KW-1185">Reference proteome</keyword>
<dbReference type="InterPro" id="IPR038705">
    <property type="entry name" value="YabP_sf"/>
</dbReference>
<dbReference type="NCBIfam" id="TIGR02856">
    <property type="entry name" value="spore_yqfC"/>
    <property type="match status" value="1"/>
</dbReference>
<accession>A0AA42J2G1</accession>
<proteinExistence type="predicted"/>
<dbReference type="AlphaFoldDB" id="A0AA42J2G1"/>
<sequence>MKKDMKDKKKEWVLGVMSSLEVPQETVLDIPIISFIGNREIAIENFISIVQYEEDIIRLNTTCGELAIEGKNLEAKSMDSEQIHIKGKIQSVSYGQKG</sequence>
<dbReference type="InterPro" id="IPR022477">
    <property type="entry name" value="Spore_YqfC"/>
</dbReference>
<evidence type="ECO:0000313" key="2">
    <source>
        <dbReference type="Proteomes" id="UP001169242"/>
    </source>
</evidence>
<comment type="caution">
    <text evidence="1">The sequence shown here is derived from an EMBL/GenBank/DDBJ whole genome shotgun (WGS) entry which is preliminary data.</text>
</comment>
<dbReference type="RefSeq" id="WP_053985352.1">
    <property type="nucleotide sequence ID" value="NZ_JAQIFT010000068.1"/>
</dbReference>
<dbReference type="Pfam" id="PF07873">
    <property type="entry name" value="YabP"/>
    <property type="match status" value="1"/>
</dbReference>
<dbReference type="EMBL" id="JAQIFT010000068">
    <property type="protein sequence ID" value="MDA3733699.1"/>
    <property type="molecule type" value="Genomic_DNA"/>
</dbReference>
<dbReference type="Proteomes" id="UP001169242">
    <property type="component" value="Unassembled WGS sequence"/>
</dbReference>
<gene>
    <name evidence="1" type="primary">yqfC</name>
    <name evidence="1" type="ORF">PBV87_19700</name>
</gene>
<name>A0AA42J2G1_9FIRM</name>
<protein>
    <submittedName>
        <fullName evidence="1">Sporulation protein YqfC</fullName>
    </submittedName>
</protein>
<evidence type="ECO:0000313" key="1">
    <source>
        <dbReference type="EMBL" id="MDA3733699.1"/>
    </source>
</evidence>
<dbReference type="InterPro" id="IPR022476">
    <property type="entry name" value="Spore_YabP/YqfC"/>
</dbReference>